<name>A0A3D8RL32_9HELO</name>
<reference evidence="2 3" key="1">
    <citation type="journal article" date="2018" name="IMA Fungus">
        <title>IMA Genome-F 9: Draft genome sequence of Annulohypoxylon stygium, Aspergillus mulundensis, Berkeleyomyces basicola (syn. Thielaviopsis basicola), Ceratocystis smalleyi, two Cercospora beticola strains, Coleophoma cylindrospora, Fusarium fracticaudum, Phialophora cf. hyalina, and Morchella septimelata.</title>
        <authorList>
            <person name="Wingfield B.D."/>
            <person name="Bills G.F."/>
            <person name="Dong Y."/>
            <person name="Huang W."/>
            <person name="Nel W.J."/>
            <person name="Swalarsk-Parry B.S."/>
            <person name="Vaghefi N."/>
            <person name="Wilken P.M."/>
            <person name="An Z."/>
            <person name="de Beer Z.W."/>
            <person name="De Vos L."/>
            <person name="Chen L."/>
            <person name="Duong T.A."/>
            <person name="Gao Y."/>
            <person name="Hammerbacher A."/>
            <person name="Kikkert J.R."/>
            <person name="Li Y."/>
            <person name="Li H."/>
            <person name="Li K."/>
            <person name="Li Q."/>
            <person name="Liu X."/>
            <person name="Ma X."/>
            <person name="Naidoo K."/>
            <person name="Pethybridge S.J."/>
            <person name="Sun J."/>
            <person name="Steenkamp E.T."/>
            <person name="van der Nest M.A."/>
            <person name="van Wyk S."/>
            <person name="Wingfield M.J."/>
            <person name="Xiong C."/>
            <person name="Yue Q."/>
            <person name="Zhang X."/>
        </authorList>
    </citation>
    <scope>NUCLEOTIDE SEQUENCE [LARGE SCALE GENOMIC DNA]</scope>
    <source>
        <strain evidence="2 3">BP6252</strain>
    </source>
</reference>
<organism evidence="2 3">
    <name type="scientific">Coleophoma cylindrospora</name>
    <dbReference type="NCBI Taxonomy" id="1849047"/>
    <lineage>
        <taxon>Eukaryota</taxon>
        <taxon>Fungi</taxon>
        <taxon>Dikarya</taxon>
        <taxon>Ascomycota</taxon>
        <taxon>Pezizomycotina</taxon>
        <taxon>Leotiomycetes</taxon>
        <taxon>Helotiales</taxon>
        <taxon>Dermateaceae</taxon>
        <taxon>Coleophoma</taxon>
    </lineage>
</organism>
<evidence type="ECO:0000313" key="2">
    <source>
        <dbReference type="EMBL" id="RDW74757.1"/>
    </source>
</evidence>
<evidence type="ECO:0000313" key="3">
    <source>
        <dbReference type="Proteomes" id="UP000256645"/>
    </source>
</evidence>
<sequence>MGQYQSTSTEMNMLASPEIAQMIAKKLQRHRKWHKPQISTSFEDGKRPEDLQAGDQIRVNMKKAVFNLTVIEHSSELVKQHLCFTNSEKAKDGSLVAQKSNLKVSGMNTYLFGPGWNMSIQTRPKSEFTPESLKPVTEKETN</sequence>
<dbReference type="AlphaFoldDB" id="A0A3D8RL32"/>
<dbReference type="EMBL" id="PDLM01000006">
    <property type="protein sequence ID" value="RDW74757.1"/>
    <property type="molecule type" value="Genomic_DNA"/>
</dbReference>
<dbReference type="OrthoDB" id="10328054at2759"/>
<evidence type="ECO:0000256" key="1">
    <source>
        <dbReference type="SAM" id="MobiDB-lite"/>
    </source>
</evidence>
<feature type="region of interest" description="Disordered" evidence="1">
    <location>
        <begin position="121"/>
        <end position="142"/>
    </location>
</feature>
<comment type="caution">
    <text evidence="2">The sequence shown here is derived from an EMBL/GenBank/DDBJ whole genome shotgun (WGS) entry which is preliminary data.</text>
</comment>
<proteinExistence type="predicted"/>
<keyword evidence="3" id="KW-1185">Reference proteome</keyword>
<protein>
    <submittedName>
        <fullName evidence="2">Uncharacterized protein</fullName>
    </submittedName>
</protein>
<accession>A0A3D8RL32</accession>
<dbReference type="Proteomes" id="UP000256645">
    <property type="component" value="Unassembled WGS sequence"/>
</dbReference>
<gene>
    <name evidence="2" type="ORF">BP6252_05899</name>
</gene>